<dbReference type="Pfam" id="PF00501">
    <property type="entry name" value="AMP-binding"/>
    <property type="match status" value="1"/>
</dbReference>
<evidence type="ECO:0000259" key="6">
    <source>
        <dbReference type="Pfam" id="PF00501"/>
    </source>
</evidence>
<dbReference type="Proteomes" id="UP000195913">
    <property type="component" value="Unassembled WGS sequence"/>
</dbReference>
<evidence type="ECO:0000256" key="1">
    <source>
        <dbReference type="ARBA" id="ARBA00006432"/>
    </source>
</evidence>
<comment type="similarity">
    <text evidence="1">Belongs to the ATP-dependent AMP-binding enzyme family.</text>
</comment>
<dbReference type="GO" id="GO:0004467">
    <property type="term" value="F:long-chain fatty acid-CoA ligase activity"/>
    <property type="evidence" value="ECO:0007669"/>
    <property type="project" value="TreeGrafter"/>
</dbReference>
<dbReference type="CDD" id="cd05907">
    <property type="entry name" value="VL_LC_FACS_like"/>
    <property type="match status" value="1"/>
</dbReference>
<dbReference type="InterPro" id="IPR042099">
    <property type="entry name" value="ANL_N_sf"/>
</dbReference>
<protein>
    <recommendedName>
        <fullName evidence="5">Acyl-CoA synthetase</fullName>
    </recommendedName>
</protein>
<proteinExistence type="inferred from homology"/>
<evidence type="ECO:0000256" key="3">
    <source>
        <dbReference type="ARBA" id="ARBA00022832"/>
    </source>
</evidence>
<accession>A0A1R4G9M8</accession>
<keyword evidence="3" id="KW-0276">Fatty acid metabolism</keyword>
<dbReference type="SUPFAM" id="SSF56801">
    <property type="entry name" value="Acetyl-CoA synthetase-like"/>
    <property type="match status" value="1"/>
</dbReference>
<dbReference type="PANTHER" id="PTHR43272:SF32">
    <property type="entry name" value="AMP-DEPENDENT SYNTHETASE_LIGASE DOMAIN-CONTAINING PROTEIN"/>
    <property type="match status" value="1"/>
</dbReference>
<dbReference type="RefSeq" id="WP_245806663.1">
    <property type="nucleotide sequence ID" value="NZ_FUHW01000032.1"/>
</dbReference>
<evidence type="ECO:0000313" key="8">
    <source>
        <dbReference type="Proteomes" id="UP000195913"/>
    </source>
</evidence>
<dbReference type="PANTHER" id="PTHR43272">
    <property type="entry name" value="LONG-CHAIN-FATTY-ACID--COA LIGASE"/>
    <property type="match status" value="1"/>
</dbReference>
<keyword evidence="2 7" id="KW-0436">Ligase</keyword>
<gene>
    <name evidence="7" type="ORF">FM101_08790</name>
</gene>
<dbReference type="EMBL" id="FUHW01000032">
    <property type="protein sequence ID" value="SJM64767.1"/>
    <property type="molecule type" value="Genomic_DNA"/>
</dbReference>
<reference evidence="7 8" key="1">
    <citation type="submission" date="2017-02" db="EMBL/GenBank/DDBJ databases">
        <authorList>
            <person name="Peterson S.W."/>
        </authorList>
    </citation>
    <scope>NUCLEOTIDE SEQUENCE [LARGE SCALE GENOMIC DNA]</scope>
    <source>
        <strain evidence="7 8">B Ar 00.02</strain>
    </source>
</reference>
<organism evidence="7 8">
    <name type="scientific">Arthrobacter rhombi</name>
    <dbReference type="NCBI Taxonomy" id="71253"/>
    <lineage>
        <taxon>Bacteria</taxon>
        <taxon>Bacillati</taxon>
        <taxon>Actinomycetota</taxon>
        <taxon>Actinomycetes</taxon>
        <taxon>Micrococcales</taxon>
        <taxon>Micrococcaceae</taxon>
        <taxon>Arthrobacter</taxon>
    </lineage>
</organism>
<sequence length="590" mass="62687">MAFEVRSGGSAIADPWVPVSTSAFVGQVQALAKGFMAAGLQPGGSIAIISPTRYEWALADMAAWFAGAVVVPLYETAALNQISAIVTDADVRFGVAGTTEHARLLKQGFEQAGVLDGRIWTMDRQTESSLDDLVQIGEHLTDEALEERRLLATLDSVATIVYTSGTTADPKGALITHGNFVNQVLNVAGSYSEVVKESGNTVIFLPMAHVLARGLQLICLANGMRIAHLDDTREVVPALGALKPTFLVVVPRVLQKIQTSAAAAAEAKHLGPLWKVAQETAVQWGRLAERRATHPAARAGLGLRIKHAIFDGLFYARIRKLVGGRLDYLLSGAAALDAELSLFFRGLGLPVIEGYGLTETTAPLTGNLPGAIKAGSVGVPMPGTTVRISDQGEVLARGAGVFSGYNRPADNTNAFIDGFFRTGDLGELDDLGQLTLKGRIKDVLVTAGGKTVSPTIWEGYVENDPLIAHAVMVGEGRPFLGGLLLLDFEAVVDWAHQHGFARLAGLRIPEAGGAVSIEDHGLLEALNQTVSSANSKVSRPEQVRKFLPLLTDLSEASGIMTPTLKLKRGIFTQRSLSFVEKIYAHSPEPG</sequence>
<keyword evidence="4" id="KW-0443">Lipid metabolism</keyword>
<evidence type="ECO:0000256" key="4">
    <source>
        <dbReference type="ARBA" id="ARBA00023098"/>
    </source>
</evidence>
<keyword evidence="8" id="KW-1185">Reference proteome</keyword>
<dbReference type="GO" id="GO:0016020">
    <property type="term" value="C:membrane"/>
    <property type="evidence" value="ECO:0007669"/>
    <property type="project" value="TreeGrafter"/>
</dbReference>
<name>A0A1R4G9M8_9MICC</name>
<feature type="domain" description="AMP-dependent synthetase/ligase" evidence="6">
    <location>
        <begin position="19"/>
        <end position="405"/>
    </location>
</feature>
<evidence type="ECO:0000313" key="7">
    <source>
        <dbReference type="EMBL" id="SJM64767.1"/>
    </source>
</evidence>
<evidence type="ECO:0000256" key="2">
    <source>
        <dbReference type="ARBA" id="ARBA00022598"/>
    </source>
</evidence>
<evidence type="ECO:0000256" key="5">
    <source>
        <dbReference type="ARBA" id="ARBA00032875"/>
    </source>
</evidence>
<dbReference type="InterPro" id="IPR000873">
    <property type="entry name" value="AMP-dep_synth/lig_dom"/>
</dbReference>
<dbReference type="Pfam" id="PF23562">
    <property type="entry name" value="AMP-binding_C_3"/>
    <property type="match status" value="1"/>
</dbReference>
<dbReference type="AlphaFoldDB" id="A0A1R4G9M8"/>
<dbReference type="Gene3D" id="3.40.50.12780">
    <property type="entry name" value="N-terminal domain of ligase-like"/>
    <property type="match status" value="1"/>
</dbReference>